<dbReference type="PROSITE" id="PS00108">
    <property type="entry name" value="PROTEIN_KINASE_ST"/>
    <property type="match status" value="1"/>
</dbReference>
<reference evidence="15 16" key="1">
    <citation type="submission" date="2019-05" db="EMBL/GenBank/DDBJ databases">
        <title>Mikania micrantha, genome provides insights into the molecular mechanism of rapid growth.</title>
        <authorList>
            <person name="Liu B."/>
        </authorList>
    </citation>
    <scope>NUCLEOTIDE SEQUENCE [LARGE SCALE GENOMIC DNA]</scope>
    <source>
        <strain evidence="15">NLD-2019</strain>
        <tissue evidence="15">Leaf</tissue>
    </source>
</reference>
<accession>A0A5N6PY97</accession>
<evidence type="ECO:0000256" key="2">
    <source>
        <dbReference type="ARBA" id="ARBA00012513"/>
    </source>
</evidence>
<evidence type="ECO:0000313" key="16">
    <source>
        <dbReference type="Proteomes" id="UP000326396"/>
    </source>
</evidence>
<proteinExistence type="predicted"/>
<dbReference type="GO" id="GO:0005524">
    <property type="term" value="F:ATP binding"/>
    <property type="evidence" value="ECO:0007669"/>
    <property type="project" value="UniProtKB-UniRule"/>
</dbReference>
<evidence type="ECO:0000256" key="10">
    <source>
        <dbReference type="ARBA" id="ARBA00047899"/>
    </source>
</evidence>
<dbReference type="PROSITE" id="PS50011">
    <property type="entry name" value="PROTEIN_KINASE_DOM"/>
    <property type="match status" value="1"/>
</dbReference>
<keyword evidence="8" id="KW-0418">Kinase</keyword>
<dbReference type="EMBL" id="SZYD01000002">
    <property type="protein sequence ID" value="KAD7117560.1"/>
    <property type="molecule type" value="Genomic_DNA"/>
</dbReference>
<dbReference type="EC" id="2.7.11.1" evidence="2"/>
<keyword evidence="3" id="KW-0963">Cytoplasm</keyword>
<evidence type="ECO:0000256" key="9">
    <source>
        <dbReference type="ARBA" id="ARBA00022840"/>
    </source>
</evidence>
<organism evidence="15 16">
    <name type="scientific">Mikania micrantha</name>
    <name type="common">bitter vine</name>
    <dbReference type="NCBI Taxonomy" id="192012"/>
    <lineage>
        <taxon>Eukaryota</taxon>
        <taxon>Viridiplantae</taxon>
        <taxon>Streptophyta</taxon>
        <taxon>Embryophyta</taxon>
        <taxon>Tracheophyta</taxon>
        <taxon>Spermatophyta</taxon>
        <taxon>Magnoliopsida</taxon>
        <taxon>eudicotyledons</taxon>
        <taxon>Gunneridae</taxon>
        <taxon>Pentapetalae</taxon>
        <taxon>asterids</taxon>
        <taxon>campanulids</taxon>
        <taxon>Asterales</taxon>
        <taxon>Asteraceae</taxon>
        <taxon>Asteroideae</taxon>
        <taxon>Heliantheae alliance</taxon>
        <taxon>Eupatorieae</taxon>
        <taxon>Mikania</taxon>
    </lineage>
</organism>
<dbReference type="GO" id="GO:0051020">
    <property type="term" value="F:GTPase binding"/>
    <property type="evidence" value="ECO:0007669"/>
    <property type="project" value="UniProtKB-ARBA"/>
</dbReference>
<dbReference type="InterPro" id="IPR011009">
    <property type="entry name" value="Kinase-like_dom_sf"/>
</dbReference>
<comment type="catalytic activity">
    <reaction evidence="11">
        <text>L-seryl-[protein] + ATP = O-phospho-L-seryl-[protein] + ADP + H(+)</text>
        <dbReference type="Rhea" id="RHEA:17989"/>
        <dbReference type="Rhea" id="RHEA-COMP:9863"/>
        <dbReference type="Rhea" id="RHEA-COMP:11604"/>
        <dbReference type="ChEBI" id="CHEBI:15378"/>
        <dbReference type="ChEBI" id="CHEBI:29999"/>
        <dbReference type="ChEBI" id="CHEBI:30616"/>
        <dbReference type="ChEBI" id="CHEBI:83421"/>
        <dbReference type="ChEBI" id="CHEBI:456216"/>
        <dbReference type="EC" id="2.7.11.1"/>
    </reaction>
</comment>
<evidence type="ECO:0000256" key="3">
    <source>
        <dbReference type="ARBA" id="ARBA00022490"/>
    </source>
</evidence>
<dbReference type="PANTHER" id="PTHR47987:SF14">
    <property type="entry name" value="RECEPTOR-LIKE CYTOSOLIC SERINE_THREONINE-PROTEIN KINASE RBK2"/>
    <property type="match status" value="1"/>
</dbReference>
<dbReference type="Gene3D" id="3.30.200.20">
    <property type="entry name" value="Phosphorylase Kinase, domain 1"/>
    <property type="match status" value="1"/>
</dbReference>
<dbReference type="PANTHER" id="PTHR47987">
    <property type="entry name" value="OS08G0249100 PROTEIN"/>
    <property type="match status" value="1"/>
</dbReference>
<dbReference type="InterPro" id="IPR017441">
    <property type="entry name" value="Protein_kinase_ATP_BS"/>
</dbReference>
<feature type="binding site" evidence="13">
    <location>
        <position position="300"/>
    </location>
    <ligand>
        <name>ATP</name>
        <dbReference type="ChEBI" id="CHEBI:30616"/>
    </ligand>
</feature>
<evidence type="ECO:0000256" key="12">
    <source>
        <dbReference type="ARBA" id="ARBA00063228"/>
    </source>
</evidence>
<keyword evidence="6" id="KW-0808">Transferase</keyword>
<feature type="domain" description="Protein kinase" evidence="14">
    <location>
        <begin position="272"/>
        <end position="542"/>
    </location>
</feature>
<dbReference type="GO" id="GO:0004674">
    <property type="term" value="F:protein serine/threonine kinase activity"/>
    <property type="evidence" value="ECO:0007669"/>
    <property type="project" value="UniProtKB-KW"/>
</dbReference>
<dbReference type="Proteomes" id="UP000326396">
    <property type="component" value="Linkage Group LG10"/>
</dbReference>
<keyword evidence="5" id="KW-0597">Phosphoprotein</keyword>
<keyword evidence="7 13" id="KW-0547">Nucleotide-binding</keyword>
<dbReference type="SMART" id="SM00220">
    <property type="entry name" value="S_TKc"/>
    <property type="match status" value="1"/>
</dbReference>
<dbReference type="InterPro" id="IPR046958">
    <property type="entry name" value="RBK1/2/STUNTED"/>
</dbReference>
<keyword evidence="16" id="KW-1185">Reference proteome</keyword>
<evidence type="ECO:0000256" key="11">
    <source>
        <dbReference type="ARBA" id="ARBA00048679"/>
    </source>
</evidence>
<evidence type="ECO:0000256" key="1">
    <source>
        <dbReference type="ARBA" id="ARBA00004496"/>
    </source>
</evidence>
<dbReference type="SUPFAM" id="SSF56112">
    <property type="entry name" value="Protein kinase-like (PK-like)"/>
    <property type="match status" value="1"/>
</dbReference>
<dbReference type="Pfam" id="PF07714">
    <property type="entry name" value="PK_Tyr_Ser-Thr"/>
    <property type="match status" value="1"/>
</dbReference>
<keyword evidence="9 13" id="KW-0067">ATP-binding</keyword>
<name>A0A5N6PY97_9ASTR</name>
<evidence type="ECO:0000256" key="4">
    <source>
        <dbReference type="ARBA" id="ARBA00022527"/>
    </source>
</evidence>
<dbReference type="InterPro" id="IPR001245">
    <property type="entry name" value="Ser-Thr/Tyr_kinase_cat_dom"/>
</dbReference>
<protein>
    <recommendedName>
        <fullName evidence="2">non-specific serine/threonine protein kinase</fullName>
        <ecNumber evidence="2">2.7.11.1</ecNumber>
    </recommendedName>
</protein>
<evidence type="ECO:0000256" key="7">
    <source>
        <dbReference type="ARBA" id="ARBA00022741"/>
    </source>
</evidence>
<dbReference type="Gene3D" id="1.10.510.10">
    <property type="entry name" value="Transferase(Phosphotransferase) domain 1"/>
    <property type="match status" value="1"/>
</dbReference>
<evidence type="ECO:0000256" key="8">
    <source>
        <dbReference type="ARBA" id="ARBA00022777"/>
    </source>
</evidence>
<comment type="subcellular location">
    <subcellularLocation>
        <location evidence="1">Cytoplasm</location>
    </subcellularLocation>
</comment>
<dbReference type="OrthoDB" id="4062651at2759"/>
<dbReference type="InterPro" id="IPR000719">
    <property type="entry name" value="Prot_kinase_dom"/>
</dbReference>
<sequence>MPPSTLLSLPAPDCTTTTIDVPKYKEARYGHDNLSCPCKVLQLLLQGEALKTELRYRPRDNQKIAFHKRNYTVDKAGHSRPRQGYKYQLPVQPKQMKFGFKEEFFIRLKNSFLNADDSFRKNDNHRLSRIIRKILEGKSSEVEDKTVVRSLRASSSAQDLRFFEMEREREDATSPRDVLETCVRNIEDPNSSDADNSTNDSVSHPRSRWLKFFKMWKRSFTKRVPSLPPIASSLSRKKETSTKHNPDVNLCHFNSSWKIFSLAELKAATDNFSEDNVIGRGGYADVYKGCLQNGMSVAIKRLNRGTTEDQIIGFLSEIGTIAHVDHPNTATLIGYGVEGGTHLVMELSPHGNLGSVLRGAKEKLDWAARYKIMHGTANGLLYLHENCRRRIIHRDIKADNILLMQNFEPQICDFGLATWLPKEWTHHNVSKFEGTFGYFAPEYFMHGIVDEKIDVFSYGVLLLELITGRQALDDSQKSLVHWAKPLMEGNQIRELVDPSLGDDYNQQEVERAILAASLCIELTPVLRPRMSQASRDDTKKRL</sequence>
<comment type="subunit">
    <text evidence="12">Interacts with ARAC5 and ARAC10.</text>
</comment>
<dbReference type="PROSITE" id="PS00107">
    <property type="entry name" value="PROTEIN_KINASE_ATP"/>
    <property type="match status" value="1"/>
</dbReference>
<evidence type="ECO:0000256" key="6">
    <source>
        <dbReference type="ARBA" id="ARBA00022679"/>
    </source>
</evidence>
<dbReference type="GO" id="GO:0005737">
    <property type="term" value="C:cytoplasm"/>
    <property type="evidence" value="ECO:0007669"/>
    <property type="project" value="UniProtKB-SubCell"/>
</dbReference>
<gene>
    <name evidence="15" type="ORF">E3N88_04828</name>
</gene>
<evidence type="ECO:0000313" key="15">
    <source>
        <dbReference type="EMBL" id="KAD7117560.1"/>
    </source>
</evidence>
<comment type="catalytic activity">
    <reaction evidence="10">
        <text>L-threonyl-[protein] + ATP = O-phospho-L-threonyl-[protein] + ADP + H(+)</text>
        <dbReference type="Rhea" id="RHEA:46608"/>
        <dbReference type="Rhea" id="RHEA-COMP:11060"/>
        <dbReference type="Rhea" id="RHEA-COMP:11605"/>
        <dbReference type="ChEBI" id="CHEBI:15378"/>
        <dbReference type="ChEBI" id="CHEBI:30013"/>
        <dbReference type="ChEBI" id="CHEBI:30616"/>
        <dbReference type="ChEBI" id="CHEBI:61977"/>
        <dbReference type="ChEBI" id="CHEBI:456216"/>
        <dbReference type="EC" id="2.7.11.1"/>
    </reaction>
</comment>
<dbReference type="InterPro" id="IPR008271">
    <property type="entry name" value="Ser/Thr_kinase_AS"/>
</dbReference>
<dbReference type="FunFam" id="1.10.510.10:FF:000335">
    <property type="entry name" value="receptor-like cytosolic serine/threonine-protein kinase RBK2"/>
    <property type="match status" value="1"/>
</dbReference>
<comment type="caution">
    <text evidence="15">The sequence shown here is derived from an EMBL/GenBank/DDBJ whole genome shotgun (WGS) entry which is preliminary data.</text>
</comment>
<dbReference type="AlphaFoldDB" id="A0A5N6PY97"/>
<evidence type="ECO:0000256" key="5">
    <source>
        <dbReference type="ARBA" id="ARBA00022553"/>
    </source>
</evidence>
<evidence type="ECO:0000256" key="13">
    <source>
        <dbReference type="PROSITE-ProRule" id="PRU10141"/>
    </source>
</evidence>
<evidence type="ECO:0000259" key="14">
    <source>
        <dbReference type="PROSITE" id="PS50011"/>
    </source>
</evidence>
<keyword evidence="4" id="KW-0723">Serine/threonine-protein kinase</keyword>